<proteinExistence type="predicted"/>
<evidence type="ECO:0000256" key="1">
    <source>
        <dbReference type="SAM" id="MobiDB-lite"/>
    </source>
</evidence>
<dbReference type="EMBL" id="SGPL01000581">
    <property type="protein sequence ID" value="THH10263.1"/>
    <property type="molecule type" value="Genomic_DNA"/>
</dbReference>
<keyword evidence="3" id="KW-1185">Reference proteome</keyword>
<organism evidence="2 3">
    <name type="scientific">Bondarzewia mesenterica</name>
    <dbReference type="NCBI Taxonomy" id="1095465"/>
    <lineage>
        <taxon>Eukaryota</taxon>
        <taxon>Fungi</taxon>
        <taxon>Dikarya</taxon>
        <taxon>Basidiomycota</taxon>
        <taxon>Agaricomycotina</taxon>
        <taxon>Agaricomycetes</taxon>
        <taxon>Russulales</taxon>
        <taxon>Bondarzewiaceae</taxon>
        <taxon>Bondarzewia</taxon>
    </lineage>
</organism>
<accession>A0A4V3XDM1</accession>
<reference evidence="2 3" key="1">
    <citation type="submission" date="2019-02" db="EMBL/GenBank/DDBJ databases">
        <title>Genome sequencing of the rare red list fungi Bondarzewia mesenterica.</title>
        <authorList>
            <person name="Buettner E."/>
            <person name="Kellner H."/>
        </authorList>
    </citation>
    <scope>NUCLEOTIDE SEQUENCE [LARGE SCALE GENOMIC DNA]</scope>
    <source>
        <strain evidence="2 3">DSM 108281</strain>
    </source>
</reference>
<gene>
    <name evidence="2" type="ORF">EW146_g8425</name>
</gene>
<comment type="caution">
    <text evidence="2">The sequence shown here is derived from an EMBL/GenBank/DDBJ whole genome shotgun (WGS) entry which is preliminary data.</text>
</comment>
<sequence>MAFDSNKNTSNGPPILSSQNPEIQGESSDINSLDSRKSKQRWMSNDSATDPPSFAISYSSFSDPFSSSSTSTYRVDGNEYQALLQRTNTLLKEYCPDDNWDLRSMYLLLLCYQQMHNEHQTMQLDAHEQSKECKSLRELLAEQSETAQKEIEGLKH</sequence>
<feature type="region of interest" description="Disordered" evidence="1">
    <location>
        <begin position="1"/>
        <end position="53"/>
    </location>
</feature>
<evidence type="ECO:0000313" key="2">
    <source>
        <dbReference type="EMBL" id="THH10263.1"/>
    </source>
</evidence>
<name>A0A4V3XDM1_9AGAM</name>
<dbReference type="AlphaFoldDB" id="A0A4V3XDM1"/>
<feature type="compositionally biased region" description="Polar residues" evidence="1">
    <location>
        <begin position="1"/>
        <end position="33"/>
    </location>
</feature>
<dbReference type="Proteomes" id="UP000310158">
    <property type="component" value="Unassembled WGS sequence"/>
</dbReference>
<evidence type="ECO:0000313" key="3">
    <source>
        <dbReference type="Proteomes" id="UP000310158"/>
    </source>
</evidence>
<protein>
    <submittedName>
        <fullName evidence="2">Uncharacterized protein</fullName>
    </submittedName>
</protein>
<feature type="compositionally biased region" description="Polar residues" evidence="1">
    <location>
        <begin position="41"/>
        <end position="50"/>
    </location>
</feature>
<dbReference type="OrthoDB" id="6105938at2759"/>